<dbReference type="EMBL" id="VSSQ01000154">
    <property type="protein sequence ID" value="MPL81725.1"/>
    <property type="molecule type" value="Genomic_DNA"/>
</dbReference>
<dbReference type="AlphaFoldDB" id="A0A644USP4"/>
<gene>
    <name evidence="1" type="ORF">SDC9_27655</name>
</gene>
<reference evidence="1" key="1">
    <citation type="submission" date="2019-08" db="EMBL/GenBank/DDBJ databases">
        <authorList>
            <person name="Kucharzyk K."/>
            <person name="Murdoch R.W."/>
            <person name="Higgins S."/>
            <person name="Loffler F."/>
        </authorList>
    </citation>
    <scope>NUCLEOTIDE SEQUENCE</scope>
</reference>
<name>A0A644USP4_9ZZZZ</name>
<organism evidence="1">
    <name type="scientific">bioreactor metagenome</name>
    <dbReference type="NCBI Taxonomy" id="1076179"/>
    <lineage>
        <taxon>unclassified sequences</taxon>
        <taxon>metagenomes</taxon>
        <taxon>ecological metagenomes</taxon>
    </lineage>
</organism>
<evidence type="ECO:0000313" key="1">
    <source>
        <dbReference type="EMBL" id="MPL81725.1"/>
    </source>
</evidence>
<protein>
    <submittedName>
        <fullName evidence="1">Uncharacterized protein</fullName>
    </submittedName>
</protein>
<comment type="caution">
    <text evidence="1">The sequence shown here is derived from an EMBL/GenBank/DDBJ whole genome shotgun (WGS) entry which is preliminary data.</text>
</comment>
<accession>A0A644USP4</accession>
<proteinExistence type="predicted"/>
<sequence>MNSLRSLIAPYYRNLRGWRTKRKIVVFESDDWGSINMPDPGVYNDFLKAGYPVDQNKYEKYDSLESNNDLELLFGLLSGFIDKNGNHPIITANCLVANPDFEAIRKNNFQEYSYELVTETFKKYPGKENGFQLWKQGHSAKVFKIQFHGREHLNIKLFIDALQKGDRDAHFSFERGKPGCVSRDGQYIGNIYVEATRFRTEKEKHDVAAILNDGLGIFRNLMGYASESIIPTNYLWSPDFDEITYNHGVKYNQGYRIIAEPGINGSSRIIHSHYLGKKNRYGQLYLIRNASFEPAFNESAVVENCLFEIAAAFRLMKPAVISTHRINFAGSLVPDNRDRSLKQLNKLISLLLKRWPDVEFMASDALGEIIGQAN</sequence>